<accession>A0A167IV57</accession>
<dbReference type="InterPro" id="IPR036047">
    <property type="entry name" value="F-box-like_dom_sf"/>
</dbReference>
<proteinExistence type="predicted"/>
<dbReference type="InterPro" id="IPR001810">
    <property type="entry name" value="F-box_dom"/>
</dbReference>
<dbReference type="EMBL" id="KV417305">
    <property type="protein sequence ID" value="KZO92992.1"/>
    <property type="molecule type" value="Genomic_DNA"/>
</dbReference>
<evidence type="ECO:0000259" key="1">
    <source>
        <dbReference type="PROSITE" id="PS50181"/>
    </source>
</evidence>
<gene>
    <name evidence="2" type="ORF">CALVIDRAFT_285940</name>
</gene>
<dbReference type="SUPFAM" id="SSF81383">
    <property type="entry name" value="F-box domain"/>
    <property type="match status" value="1"/>
</dbReference>
<dbReference type="AlphaFoldDB" id="A0A167IV57"/>
<keyword evidence="3" id="KW-1185">Reference proteome</keyword>
<sequence>MAFLNELPAELLDIILCNIDDPTDVLSLAKSCRRLYAAAVPDHLPWRRISACEHDTSLFSLLASNKHVARGVRSMVVNEPCEPAKLTSTSSAHSHSPCSPLHLKGYRPVIPAKSESPADLSLLTPLLRRAAKNCEKLEELRLDVHDLEPWKVFFTAMRDRGEGMILEHVEVVEQPGRCSGRWLTLRT</sequence>
<evidence type="ECO:0000313" key="3">
    <source>
        <dbReference type="Proteomes" id="UP000076738"/>
    </source>
</evidence>
<organism evidence="2 3">
    <name type="scientific">Calocera viscosa (strain TUFC12733)</name>
    <dbReference type="NCBI Taxonomy" id="1330018"/>
    <lineage>
        <taxon>Eukaryota</taxon>
        <taxon>Fungi</taxon>
        <taxon>Dikarya</taxon>
        <taxon>Basidiomycota</taxon>
        <taxon>Agaricomycotina</taxon>
        <taxon>Dacrymycetes</taxon>
        <taxon>Dacrymycetales</taxon>
        <taxon>Dacrymycetaceae</taxon>
        <taxon>Calocera</taxon>
    </lineage>
</organism>
<evidence type="ECO:0000313" key="2">
    <source>
        <dbReference type="EMBL" id="KZO92992.1"/>
    </source>
</evidence>
<dbReference type="Proteomes" id="UP000076738">
    <property type="component" value="Unassembled WGS sequence"/>
</dbReference>
<protein>
    <recommendedName>
        <fullName evidence="1">F-box domain-containing protein</fullName>
    </recommendedName>
</protein>
<name>A0A167IV57_CALVF</name>
<reference evidence="2 3" key="1">
    <citation type="journal article" date="2016" name="Mol. Biol. Evol.">
        <title>Comparative Genomics of Early-Diverging Mushroom-Forming Fungi Provides Insights into the Origins of Lignocellulose Decay Capabilities.</title>
        <authorList>
            <person name="Nagy L.G."/>
            <person name="Riley R."/>
            <person name="Tritt A."/>
            <person name="Adam C."/>
            <person name="Daum C."/>
            <person name="Floudas D."/>
            <person name="Sun H."/>
            <person name="Yadav J.S."/>
            <person name="Pangilinan J."/>
            <person name="Larsson K.H."/>
            <person name="Matsuura K."/>
            <person name="Barry K."/>
            <person name="Labutti K."/>
            <person name="Kuo R."/>
            <person name="Ohm R.A."/>
            <person name="Bhattacharya S.S."/>
            <person name="Shirouzu T."/>
            <person name="Yoshinaga Y."/>
            <person name="Martin F.M."/>
            <person name="Grigoriev I.V."/>
            <person name="Hibbett D.S."/>
        </authorList>
    </citation>
    <scope>NUCLEOTIDE SEQUENCE [LARGE SCALE GENOMIC DNA]</scope>
    <source>
        <strain evidence="2 3">TUFC12733</strain>
    </source>
</reference>
<dbReference type="PROSITE" id="PS50181">
    <property type="entry name" value="FBOX"/>
    <property type="match status" value="1"/>
</dbReference>
<dbReference type="OrthoDB" id="3249214at2759"/>
<dbReference type="Pfam" id="PF12937">
    <property type="entry name" value="F-box-like"/>
    <property type="match status" value="1"/>
</dbReference>
<feature type="domain" description="F-box" evidence="1">
    <location>
        <begin position="1"/>
        <end position="49"/>
    </location>
</feature>